<accession>A0A9P1NYT0</accession>
<feature type="compositionally biased region" description="Basic and acidic residues" evidence="6">
    <location>
        <begin position="192"/>
        <end position="211"/>
    </location>
</feature>
<evidence type="ECO:0000256" key="4">
    <source>
        <dbReference type="PIRSR" id="PIRSR606118-50"/>
    </source>
</evidence>
<dbReference type="GO" id="GO:0015074">
    <property type="term" value="P:DNA integration"/>
    <property type="evidence" value="ECO:0007669"/>
    <property type="project" value="UniProtKB-KW"/>
</dbReference>
<dbReference type="PROSITE" id="PS50937">
    <property type="entry name" value="HTH_MERR_2"/>
    <property type="match status" value="1"/>
</dbReference>
<dbReference type="PANTHER" id="PTHR36172">
    <property type="match status" value="1"/>
</dbReference>
<dbReference type="SUPFAM" id="SSF46955">
    <property type="entry name" value="Putative DNA-binding domain"/>
    <property type="match status" value="1"/>
</dbReference>
<evidence type="ECO:0000256" key="1">
    <source>
        <dbReference type="ARBA" id="ARBA00022908"/>
    </source>
</evidence>
<keyword evidence="3" id="KW-0233">DNA recombination</keyword>
<dbReference type="PROSITE" id="PS00397">
    <property type="entry name" value="RECOMBINASES_1"/>
    <property type="match status" value="1"/>
</dbReference>
<dbReference type="InterPro" id="IPR000551">
    <property type="entry name" value="MerR-type_HTH_dom"/>
</dbReference>
<evidence type="ECO:0000256" key="3">
    <source>
        <dbReference type="ARBA" id="ARBA00023172"/>
    </source>
</evidence>
<dbReference type="SUPFAM" id="SSF53041">
    <property type="entry name" value="Resolvase-like"/>
    <property type="match status" value="1"/>
</dbReference>
<dbReference type="EMBL" id="FO818640">
    <property type="protein sequence ID" value="CDM95163.1"/>
    <property type="molecule type" value="Genomic_DNA"/>
</dbReference>
<keyword evidence="10" id="KW-1185">Reference proteome</keyword>
<reference evidence="9 10" key="1">
    <citation type="submission" date="2014-02" db="EMBL/GenBank/DDBJ databases">
        <authorList>
            <person name="Genoscope - CEA"/>
        </authorList>
    </citation>
    <scope>NUCLEOTIDE SEQUENCE [LARGE SCALE GENOMIC DNA]</scope>
    <source>
        <strain evidence="9 10">PCC 8005</strain>
    </source>
</reference>
<dbReference type="GO" id="GO:0000150">
    <property type="term" value="F:DNA strand exchange activity"/>
    <property type="evidence" value="ECO:0007669"/>
    <property type="project" value="InterPro"/>
</dbReference>
<evidence type="ECO:0000313" key="10">
    <source>
        <dbReference type="Proteomes" id="UP000032946"/>
    </source>
</evidence>
<dbReference type="InterPro" id="IPR036162">
    <property type="entry name" value="Resolvase-like_N_sf"/>
</dbReference>
<dbReference type="InterPro" id="IPR048046">
    <property type="entry name" value="Transpos_IS607"/>
</dbReference>
<evidence type="ECO:0000259" key="7">
    <source>
        <dbReference type="PROSITE" id="PS50937"/>
    </source>
</evidence>
<dbReference type="Gene3D" id="1.10.287.2170">
    <property type="match status" value="1"/>
</dbReference>
<feature type="active site" description="O-(5'-phospho-DNA)-serine intermediate" evidence="4 5">
    <location>
        <position position="70"/>
    </location>
</feature>
<evidence type="ECO:0000256" key="6">
    <source>
        <dbReference type="SAM" id="MobiDB-lite"/>
    </source>
</evidence>
<feature type="region of interest" description="Disordered" evidence="6">
    <location>
        <begin position="192"/>
        <end position="218"/>
    </location>
</feature>
<dbReference type="GO" id="GO:0006355">
    <property type="term" value="P:regulation of DNA-templated transcription"/>
    <property type="evidence" value="ECO:0007669"/>
    <property type="project" value="InterPro"/>
</dbReference>
<dbReference type="InterPro" id="IPR009061">
    <property type="entry name" value="DNA-bd_dom_put_sf"/>
</dbReference>
<dbReference type="CDD" id="cd03769">
    <property type="entry name" value="SR_IS607_transposase_like"/>
    <property type="match status" value="1"/>
</dbReference>
<proteinExistence type="predicted"/>
<dbReference type="InterPro" id="IPR006118">
    <property type="entry name" value="Recombinase_CS"/>
</dbReference>
<protein>
    <submittedName>
        <fullName evidence="9">Resolvase, IS607 family</fullName>
    </submittedName>
</protein>
<dbReference type="PANTHER" id="PTHR36172:SF1">
    <property type="entry name" value="RESOLVASE-RELATED"/>
    <property type="match status" value="1"/>
</dbReference>
<dbReference type="GO" id="GO:0003677">
    <property type="term" value="F:DNA binding"/>
    <property type="evidence" value="ECO:0007669"/>
    <property type="project" value="UniProtKB-KW"/>
</dbReference>
<dbReference type="SMART" id="SM00857">
    <property type="entry name" value="Resolvase"/>
    <property type="match status" value="1"/>
</dbReference>
<dbReference type="InterPro" id="IPR006119">
    <property type="entry name" value="Resolv_N"/>
</dbReference>
<name>A0A9P1NYT0_9CYAN</name>
<keyword evidence="1" id="KW-0229">DNA integration</keyword>
<dbReference type="FunFam" id="3.40.50.1390:FF:000002">
    <property type="entry name" value="ORF1 in transposon ISC1904"/>
    <property type="match status" value="1"/>
</dbReference>
<evidence type="ECO:0000259" key="8">
    <source>
        <dbReference type="PROSITE" id="PS51736"/>
    </source>
</evidence>
<dbReference type="Proteomes" id="UP000032946">
    <property type="component" value="Chromosome"/>
</dbReference>
<dbReference type="AlphaFoldDB" id="A0A9P1NYT0"/>
<organism evidence="9 10">
    <name type="scientific">Limnospira indica PCC 8005</name>
    <dbReference type="NCBI Taxonomy" id="376219"/>
    <lineage>
        <taxon>Bacteria</taxon>
        <taxon>Bacillati</taxon>
        <taxon>Cyanobacteriota</taxon>
        <taxon>Cyanophyceae</taxon>
        <taxon>Oscillatoriophycideae</taxon>
        <taxon>Oscillatoriales</taxon>
        <taxon>Sirenicapillariaceae</taxon>
        <taxon>Limnospira</taxon>
    </lineage>
</organism>
<dbReference type="NCBIfam" id="NF033518">
    <property type="entry name" value="transpos_IS607"/>
    <property type="match status" value="1"/>
</dbReference>
<dbReference type="Gene3D" id="1.10.1660.10">
    <property type="match status" value="1"/>
</dbReference>
<dbReference type="Pfam" id="PF00376">
    <property type="entry name" value="MerR"/>
    <property type="match status" value="1"/>
</dbReference>
<dbReference type="Gene3D" id="3.40.50.1390">
    <property type="entry name" value="Resolvase, N-terminal catalytic domain"/>
    <property type="match status" value="1"/>
</dbReference>
<evidence type="ECO:0000313" key="9">
    <source>
        <dbReference type="EMBL" id="CDM95163.1"/>
    </source>
</evidence>
<dbReference type="InterPro" id="IPR051491">
    <property type="entry name" value="Recombinase/Transposase-rel"/>
</dbReference>
<feature type="domain" description="HTH merR-type" evidence="7">
    <location>
        <begin position="14"/>
        <end position="52"/>
    </location>
</feature>
<evidence type="ECO:0000256" key="2">
    <source>
        <dbReference type="ARBA" id="ARBA00023125"/>
    </source>
</evidence>
<dbReference type="Pfam" id="PF00239">
    <property type="entry name" value="Resolvase"/>
    <property type="match status" value="1"/>
</dbReference>
<evidence type="ECO:0000256" key="5">
    <source>
        <dbReference type="PROSITE-ProRule" id="PRU10137"/>
    </source>
</evidence>
<sequence>MQTTTITGVKVPKYVTPKEAGEIFSVSVATLRRWEKLGAIKAVRTVGNQRRYIIEEAEKHSCIVCYARVSTHSQKDDLTRQAEFLRSAYPTAEVITEVGSGLNFKRRKFLAILERIYEGNIGTLVIAHADRLVRFGFPLIEWLCAKSGCELVVLRKKSLSPEQELVSDILSILHCFSARLYGLRKYEKQARQELQKETPSSDKPDDSKQFEPSEIVSL</sequence>
<dbReference type="PROSITE" id="PS51736">
    <property type="entry name" value="RECOMBINASES_3"/>
    <property type="match status" value="1"/>
</dbReference>
<feature type="domain" description="Resolvase/invertase-type recombinase catalytic" evidence="8">
    <location>
        <begin position="62"/>
        <end position="199"/>
    </location>
</feature>
<dbReference type="InterPro" id="IPR041718">
    <property type="entry name" value="IS607_transposase-like"/>
</dbReference>
<keyword evidence="2" id="KW-0238">DNA-binding</keyword>
<gene>
    <name evidence="9" type="ORF">ARTHRO_30429</name>
</gene>